<comment type="subcellular location">
    <subcellularLocation>
        <location evidence="1">Cytoplasm</location>
    </subcellularLocation>
</comment>
<comment type="similarity">
    <text evidence="5">Belongs to the SctL stator family.</text>
</comment>
<dbReference type="NCBIfam" id="TIGR02499">
    <property type="entry name" value="HrpE_YscL_not"/>
    <property type="match status" value="1"/>
</dbReference>
<keyword evidence="4" id="KW-0653">Protein transport</keyword>
<proteinExistence type="inferred from homology"/>
<feature type="domain" description="Flagellar assembly protein FliH/Type III secretion system HrpE" evidence="9">
    <location>
        <begin position="74"/>
        <end position="193"/>
    </location>
</feature>
<dbReference type="GO" id="GO:0030254">
    <property type="term" value="P:protein secretion by the type III secretion system"/>
    <property type="evidence" value="ECO:0007669"/>
    <property type="project" value="InterPro"/>
</dbReference>
<feature type="region of interest" description="Disordered" evidence="8">
    <location>
        <begin position="204"/>
        <end position="231"/>
    </location>
</feature>
<evidence type="ECO:0000256" key="6">
    <source>
        <dbReference type="ARBA" id="ARBA00040494"/>
    </source>
</evidence>
<keyword evidence="2" id="KW-0813">Transport</keyword>
<gene>
    <name evidence="10" type="primary">pscL</name>
</gene>
<reference evidence="10" key="1">
    <citation type="journal article" date="1996" name="Mol. Microbiol.">
        <title>Exoenzyme S of Pseudomonas aeruginosa is secreted by a type III pathway.</title>
        <authorList>
            <person name="Yahr T.L."/>
            <person name="Goranson J."/>
            <person name="Frank D.W."/>
        </authorList>
    </citation>
    <scope>NUCLEOTIDE SEQUENCE</scope>
    <source>
        <strain evidence="10">388</strain>
    </source>
</reference>
<evidence type="ECO:0000256" key="8">
    <source>
        <dbReference type="SAM" id="MobiDB-lite"/>
    </source>
</evidence>
<protein>
    <recommendedName>
        <fullName evidence="6">Type 3 secretion system stator protein</fullName>
    </recommendedName>
</protein>
<dbReference type="Pfam" id="PF02108">
    <property type="entry name" value="FliH"/>
    <property type="match status" value="1"/>
</dbReference>
<dbReference type="InterPro" id="IPR018035">
    <property type="entry name" value="Flagellar_FliH/T3SS_HrpE"/>
</dbReference>
<feature type="coiled-coil region" evidence="7">
    <location>
        <begin position="29"/>
        <end position="56"/>
    </location>
</feature>
<keyword evidence="7" id="KW-0175">Coiled coil</keyword>
<evidence type="ECO:0000256" key="3">
    <source>
        <dbReference type="ARBA" id="ARBA00022490"/>
    </source>
</evidence>
<dbReference type="InterPro" id="IPR012842">
    <property type="entry name" value="T3SS_SctL/SctL2"/>
</dbReference>
<evidence type="ECO:0000256" key="2">
    <source>
        <dbReference type="ARBA" id="ARBA00022448"/>
    </source>
</evidence>
<evidence type="ECO:0000256" key="7">
    <source>
        <dbReference type="SAM" id="Coils"/>
    </source>
</evidence>
<keyword evidence="3" id="KW-0963">Cytoplasm</keyword>
<evidence type="ECO:0000256" key="5">
    <source>
        <dbReference type="ARBA" id="ARBA00024335"/>
    </source>
</evidence>
<dbReference type="AlphaFoldDB" id="P95440"/>
<dbReference type="EMBL" id="U56077">
    <property type="protein sequence ID" value="AAC44783.1"/>
    <property type="molecule type" value="Genomic_DNA"/>
</dbReference>
<sequence length="231" mass="26149">MLPFVELDASRVRLAPGQALLRARDYQDYLSANRLVEAARERAAEIEREAHEVYQEQKRLGWEAGLEEARLRQAGLIQETLLRCNRYYRQVDRQLGEVVLQAVRKVLRHYDAVELTLAATREALALVSNQKQVILHVQPEQLAAVREQVARVLKDFPEVGYLEVVGDARLDQGGCILETEIGIIDASLDSQLAALQAALTESVARRPRRKGTPVEGTRRRPRPGRWLRAEG</sequence>
<evidence type="ECO:0000256" key="4">
    <source>
        <dbReference type="ARBA" id="ARBA00022927"/>
    </source>
</evidence>
<evidence type="ECO:0000256" key="1">
    <source>
        <dbReference type="ARBA" id="ARBA00004496"/>
    </source>
</evidence>
<organism evidence="10">
    <name type="scientific">Pseudomonas aeruginosa</name>
    <dbReference type="NCBI Taxonomy" id="287"/>
    <lineage>
        <taxon>Bacteria</taxon>
        <taxon>Pseudomonadati</taxon>
        <taxon>Pseudomonadota</taxon>
        <taxon>Gammaproteobacteria</taxon>
        <taxon>Pseudomonadales</taxon>
        <taxon>Pseudomonadaceae</taxon>
        <taxon>Pseudomonas</taxon>
    </lineage>
</organism>
<dbReference type="NCBIfam" id="NF005392">
    <property type="entry name" value="PRK06937.1"/>
    <property type="match status" value="1"/>
</dbReference>
<name>P95440_PSEAI</name>
<dbReference type="GO" id="GO:0005829">
    <property type="term" value="C:cytosol"/>
    <property type="evidence" value="ECO:0007669"/>
    <property type="project" value="TreeGrafter"/>
</dbReference>
<dbReference type="InterPro" id="IPR051472">
    <property type="entry name" value="T3SS_Stator/FliH"/>
</dbReference>
<dbReference type="PANTHER" id="PTHR34982:SF4">
    <property type="entry name" value="TYPE 3 SECRETION SYSTEM STATOR PROTEIN"/>
    <property type="match status" value="1"/>
</dbReference>
<accession>P95440</accession>
<evidence type="ECO:0000313" key="10">
    <source>
        <dbReference type="EMBL" id="AAC44783.1"/>
    </source>
</evidence>
<evidence type="ECO:0000259" key="9">
    <source>
        <dbReference type="Pfam" id="PF02108"/>
    </source>
</evidence>
<dbReference type="PANTHER" id="PTHR34982">
    <property type="entry name" value="YOP PROTEINS TRANSLOCATION PROTEIN L"/>
    <property type="match status" value="1"/>
</dbReference>